<dbReference type="AlphaFoldDB" id="A0A2A4Z1F1"/>
<protein>
    <recommendedName>
        <fullName evidence="2">Preprotein translocase subunit TatC</fullName>
    </recommendedName>
</protein>
<dbReference type="SUPFAM" id="SSF46458">
    <property type="entry name" value="Globin-like"/>
    <property type="match status" value="1"/>
</dbReference>
<proteinExistence type="predicted"/>
<gene>
    <name evidence="1" type="ORF">COB13_08270</name>
</gene>
<comment type="caution">
    <text evidence="1">The sequence shown here is derived from an EMBL/GenBank/DDBJ whole genome shotgun (WGS) entry which is preliminary data.</text>
</comment>
<dbReference type="CDD" id="cd08916">
    <property type="entry name" value="TrHb3_P"/>
    <property type="match status" value="1"/>
</dbReference>
<evidence type="ECO:0000313" key="1">
    <source>
        <dbReference type="EMBL" id="PCJ00949.1"/>
    </source>
</evidence>
<reference key="1">
    <citation type="submission" date="2017-08" db="EMBL/GenBank/DDBJ databases">
        <title>A dynamic microbial community with high functional redundancy inhabits the cold, oxic subseafloor aquifer.</title>
        <authorList>
            <person name="Tully B.J."/>
            <person name="Wheat C.G."/>
            <person name="Glazer B.T."/>
            <person name="Huber J.A."/>
        </authorList>
    </citation>
    <scope>NUCLEOTIDE SEQUENCE [LARGE SCALE GENOMIC DNA]</scope>
</reference>
<dbReference type="GO" id="GO:0020037">
    <property type="term" value="F:heme binding"/>
    <property type="evidence" value="ECO:0007669"/>
    <property type="project" value="InterPro"/>
</dbReference>
<accession>A0A2A4Z1F1</accession>
<dbReference type="InterPro" id="IPR012292">
    <property type="entry name" value="Globin/Proto"/>
</dbReference>
<dbReference type="Gene3D" id="1.10.490.10">
    <property type="entry name" value="Globins"/>
    <property type="match status" value="1"/>
</dbReference>
<sequence>MTSATDPTPEDFANMGIDEAMIRKFVTHFYDVVHDDEILGPYFHKQMEATWDEHLDKMCNFWSAILLKTNRFNGRPMPAHTKLTGLQQSDFLHWLVTFEKTIKHCCTPEVVPHIMKKAHMIANSLQYGVFYRPEVMKDKFKLD</sequence>
<organism evidence="1">
    <name type="scientific">OCS116 cluster bacterium</name>
    <dbReference type="NCBI Taxonomy" id="2030921"/>
    <lineage>
        <taxon>Bacteria</taxon>
        <taxon>Pseudomonadati</taxon>
        <taxon>Pseudomonadota</taxon>
        <taxon>Alphaproteobacteria</taxon>
        <taxon>OCS116 cluster</taxon>
    </lineage>
</organism>
<dbReference type="GO" id="GO:0019825">
    <property type="term" value="F:oxygen binding"/>
    <property type="evidence" value="ECO:0007669"/>
    <property type="project" value="InterPro"/>
</dbReference>
<dbReference type="InterPro" id="IPR009050">
    <property type="entry name" value="Globin-like_sf"/>
</dbReference>
<dbReference type="EMBL" id="NVUS01000009">
    <property type="protein sequence ID" value="PCJ00949.1"/>
    <property type="molecule type" value="Genomic_DNA"/>
</dbReference>
<evidence type="ECO:0008006" key="2">
    <source>
        <dbReference type="Google" id="ProtNLM"/>
    </source>
</evidence>
<reference evidence="1" key="2">
    <citation type="journal article" date="2018" name="ISME J.">
        <title>A dynamic microbial community with high functional redundancy inhabits the cold, oxic subseafloor aquifer.</title>
        <authorList>
            <person name="Tully B.J."/>
            <person name="Wheat C.G."/>
            <person name="Glazer B.T."/>
            <person name="Huber J.A."/>
        </authorList>
    </citation>
    <scope>NUCLEOTIDE SEQUENCE</scope>
    <source>
        <strain evidence="1">NORP83</strain>
    </source>
</reference>
<name>A0A2A4Z1F1_9PROT</name>